<evidence type="ECO:0000313" key="1">
    <source>
        <dbReference type="EMBL" id="QQK74829.1"/>
    </source>
</evidence>
<evidence type="ECO:0008006" key="3">
    <source>
        <dbReference type="Google" id="ProtNLM"/>
    </source>
</evidence>
<dbReference type="KEGG" id="scia:HUG15_03900"/>
<keyword evidence="2" id="KW-1185">Reference proteome</keyword>
<dbReference type="EMBL" id="CP054705">
    <property type="protein sequence ID" value="QQK74829.1"/>
    <property type="molecule type" value="Genomic_DNA"/>
</dbReference>
<proteinExistence type="predicted"/>
<protein>
    <recommendedName>
        <fullName evidence="3">UspA domain-containing protein</fullName>
    </recommendedName>
</protein>
<dbReference type="Proteomes" id="UP000595823">
    <property type="component" value="Chromosome"/>
</dbReference>
<evidence type="ECO:0000313" key="2">
    <source>
        <dbReference type="Proteomes" id="UP000595823"/>
    </source>
</evidence>
<reference evidence="1 2" key="1">
    <citation type="submission" date="2020-06" db="EMBL/GenBank/DDBJ databases">
        <title>Genomic analysis of Salicibibacter sp. NKC5-3.</title>
        <authorList>
            <person name="Oh Y.J."/>
        </authorList>
    </citation>
    <scope>NUCLEOTIDE SEQUENCE [LARGE SCALE GENOMIC DNA]</scope>
    <source>
        <strain evidence="1 2">NKC5-3</strain>
    </source>
</reference>
<dbReference type="AlphaFoldDB" id="A0A7T6Z0T6"/>
<organism evidence="1 2">
    <name type="scientific">Salicibibacter cibarius</name>
    <dbReference type="NCBI Taxonomy" id="2743000"/>
    <lineage>
        <taxon>Bacteria</taxon>
        <taxon>Bacillati</taxon>
        <taxon>Bacillota</taxon>
        <taxon>Bacilli</taxon>
        <taxon>Bacillales</taxon>
        <taxon>Bacillaceae</taxon>
        <taxon>Salicibibacter</taxon>
    </lineage>
</organism>
<sequence>MREKSHPHNITKVITKTAKDVGATQIIIGQTQSLWTTLIDGSIVDVLLADVPDADLHVVPKSRADQSENRNTERDISGYLKQQSGGTHKLIFDNKKNADYETFFSNI</sequence>
<accession>A0A7T6Z0T6</accession>
<name>A0A7T6Z0T6_9BACI</name>
<gene>
    <name evidence="1" type="ORF">HUG15_03900</name>
</gene>